<evidence type="ECO:0000256" key="1">
    <source>
        <dbReference type="SAM" id="MobiDB-lite"/>
    </source>
</evidence>
<sequence length="91" mass="10289">MEGRRGEEGGVEQEGSKQGRNEWRKKKWLPISKSHIPHPIPPTILLFSTYYLHMNPYCACAPPFPPSSIGPSHQPIQEDDRTKQTSSLMSS</sequence>
<evidence type="ECO:0000313" key="2">
    <source>
        <dbReference type="EMBL" id="RCI15702.1"/>
    </source>
</evidence>
<protein>
    <submittedName>
        <fullName evidence="2">Uncharacterized protein</fullName>
    </submittedName>
</protein>
<feature type="compositionally biased region" description="Basic and acidic residues" evidence="1">
    <location>
        <begin position="1"/>
        <end position="22"/>
    </location>
</feature>
<organism evidence="2 3">
    <name type="scientific">Ophiocordyceps polyrhachis-furcata BCC 54312</name>
    <dbReference type="NCBI Taxonomy" id="1330021"/>
    <lineage>
        <taxon>Eukaryota</taxon>
        <taxon>Fungi</taxon>
        <taxon>Dikarya</taxon>
        <taxon>Ascomycota</taxon>
        <taxon>Pezizomycotina</taxon>
        <taxon>Sordariomycetes</taxon>
        <taxon>Hypocreomycetidae</taxon>
        <taxon>Hypocreales</taxon>
        <taxon>Ophiocordycipitaceae</taxon>
        <taxon>Ophiocordyceps</taxon>
    </lineage>
</organism>
<dbReference type="AlphaFoldDB" id="A0A367LN80"/>
<feature type="region of interest" description="Disordered" evidence="1">
    <location>
        <begin position="63"/>
        <end position="91"/>
    </location>
</feature>
<feature type="region of interest" description="Disordered" evidence="1">
    <location>
        <begin position="1"/>
        <end position="23"/>
    </location>
</feature>
<comment type="caution">
    <text evidence="2">The sequence shown here is derived from an EMBL/GenBank/DDBJ whole genome shotgun (WGS) entry which is preliminary data.</text>
</comment>
<dbReference type="EMBL" id="LKCN02000002">
    <property type="protein sequence ID" value="RCI15702.1"/>
    <property type="molecule type" value="Genomic_DNA"/>
</dbReference>
<proteinExistence type="predicted"/>
<name>A0A367LN80_9HYPO</name>
<evidence type="ECO:0000313" key="3">
    <source>
        <dbReference type="Proteomes" id="UP000253664"/>
    </source>
</evidence>
<accession>A0A367LN80</accession>
<dbReference type="Proteomes" id="UP000253664">
    <property type="component" value="Unassembled WGS sequence"/>
</dbReference>
<keyword evidence="3" id="KW-1185">Reference proteome</keyword>
<reference evidence="2 3" key="1">
    <citation type="journal article" date="2015" name="BMC Genomics">
        <title>Insights from the genome of Ophiocordyceps polyrhachis-furcata to pathogenicity and host specificity in insect fungi.</title>
        <authorList>
            <person name="Wichadakul D."/>
            <person name="Kobmoo N."/>
            <person name="Ingsriswang S."/>
            <person name="Tangphatsornruang S."/>
            <person name="Chantasingh D."/>
            <person name="Luangsa-ard J.J."/>
            <person name="Eurwilaichitr L."/>
        </authorList>
    </citation>
    <scope>NUCLEOTIDE SEQUENCE [LARGE SCALE GENOMIC DNA]</scope>
    <source>
        <strain evidence="2 3">BCC 54312</strain>
    </source>
</reference>
<gene>
    <name evidence="2" type="ORF">L249_3483</name>
</gene>